<evidence type="ECO:0000256" key="2">
    <source>
        <dbReference type="ARBA" id="ARBA00022741"/>
    </source>
</evidence>
<dbReference type="SUPFAM" id="SSF46785">
    <property type="entry name" value="Winged helix' DNA-binding domain"/>
    <property type="match status" value="1"/>
</dbReference>
<dbReference type="InterPro" id="IPR036390">
    <property type="entry name" value="WH_DNA-bd_sf"/>
</dbReference>
<dbReference type="SUPFAM" id="SSF52540">
    <property type="entry name" value="P-loop containing nucleoside triphosphate hydrolases"/>
    <property type="match status" value="1"/>
</dbReference>
<keyword evidence="1" id="KW-0963">Cytoplasm</keyword>
<feature type="domain" description="AAA+ ATPase" evidence="9">
    <location>
        <begin position="52"/>
        <end position="180"/>
    </location>
</feature>
<dbReference type="NCBIfam" id="TIGR00635">
    <property type="entry name" value="ruvB"/>
    <property type="match status" value="1"/>
</dbReference>
<dbReference type="GO" id="GO:0006281">
    <property type="term" value="P:DNA repair"/>
    <property type="evidence" value="ECO:0007669"/>
    <property type="project" value="UniProtKB-KW"/>
</dbReference>
<dbReference type="GO" id="GO:0003677">
    <property type="term" value="F:DNA binding"/>
    <property type="evidence" value="ECO:0007669"/>
    <property type="project" value="UniProtKB-KW"/>
</dbReference>
<comment type="caution">
    <text evidence="10">The sequence shown here is derived from an EMBL/GenBank/DDBJ whole genome shotgun (WGS) entry which is preliminary data.</text>
</comment>
<dbReference type="InterPro" id="IPR027417">
    <property type="entry name" value="P-loop_NTPase"/>
</dbReference>
<dbReference type="InterPro" id="IPR003593">
    <property type="entry name" value="AAA+_ATPase"/>
</dbReference>
<dbReference type="HAMAP" id="MF_00016">
    <property type="entry name" value="DNA_HJ_migration_RuvB"/>
    <property type="match status" value="1"/>
</dbReference>
<dbReference type="GO" id="GO:0006310">
    <property type="term" value="P:DNA recombination"/>
    <property type="evidence" value="ECO:0007669"/>
    <property type="project" value="UniProtKB-KW"/>
</dbReference>
<keyword evidence="7" id="KW-0233">DNA recombination</keyword>
<dbReference type="Pfam" id="PF05491">
    <property type="entry name" value="WHD_RuvB"/>
    <property type="match status" value="1"/>
</dbReference>
<dbReference type="Pfam" id="PF05496">
    <property type="entry name" value="RuvB_N"/>
    <property type="match status" value="1"/>
</dbReference>
<dbReference type="InterPro" id="IPR041445">
    <property type="entry name" value="AAA_lid_4"/>
</dbReference>
<evidence type="ECO:0000256" key="4">
    <source>
        <dbReference type="ARBA" id="ARBA00022801"/>
    </source>
</evidence>
<evidence type="ECO:0000313" key="10">
    <source>
        <dbReference type="EMBL" id="MPM13686.1"/>
    </source>
</evidence>
<gene>
    <name evidence="10" type="primary">ruvB_34</name>
    <name evidence="10" type="ORF">SDC9_60045</name>
</gene>
<dbReference type="SMART" id="SM00382">
    <property type="entry name" value="AAA"/>
    <property type="match status" value="1"/>
</dbReference>
<organism evidence="10">
    <name type="scientific">bioreactor metagenome</name>
    <dbReference type="NCBI Taxonomy" id="1076179"/>
    <lineage>
        <taxon>unclassified sequences</taxon>
        <taxon>metagenomes</taxon>
        <taxon>ecological metagenomes</taxon>
    </lineage>
</organism>
<dbReference type="Gene3D" id="3.40.50.300">
    <property type="entry name" value="P-loop containing nucleotide triphosphate hydrolases"/>
    <property type="match status" value="1"/>
</dbReference>
<evidence type="ECO:0000256" key="5">
    <source>
        <dbReference type="ARBA" id="ARBA00022840"/>
    </source>
</evidence>
<sequence length="342" mass="37243">MSERFITSTLNKRDPGSDNLLRPARFADFPGQHDAKELLELLVRAATGRGEPLEHILLSGPPGLGKTSLAYIIANERGATLKSSSGPAVEKPGDLAGLLTSLGEGDILFIDEIHRLNPVVEEYLYSAMEDFFIDIVLEQGPGARSVRLNIPHFTLLGATTRQGMLSAPLRSRFAVNVRLDYYDDASLVEIIRRSAGILDIVIDAEGATELARRCRGTPRIANNLLRMARNYAQVKADSVVTREVAGKAIAMLKIDPDGLDDIDNRILEAIICNFGGGPVGIKNIAVTVGEEEGTLEEVYEPFLIQKGYLVRTPRGRVATPKSYEKLGITGKRGVRGDQPDLI</sequence>
<dbReference type="CDD" id="cd00009">
    <property type="entry name" value="AAA"/>
    <property type="match status" value="1"/>
</dbReference>
<evidence type="ECO:0000256" key="7">
    <source>
        <dbReference type="ARBA" id="ARBA00023172"/>
    </source>
</evidence>
<keyword evidence="6" id="KW-0238">DNA-binding</keyword>
<dbReference type="GO" id="GO:0005524">
    <property type="term" value="F:ATP binding"/>
    <property type="evidence" value="ECO:0007669"/>
    <property type="project" value="UniProtKB-KW"/>
</dbReference>
<accession>A0A644XBV2</accession>
<dbReference type="EMBL" id="VSSQ01002157">
    <property type="protein sequence ID" value="MPM13686.1"/>
    <property type="molecule type" value="Genomic_DNA"/>
</dbReference>
<dbReference type="PANTHER" id="PTHR42848:SF1">
    <property type="entry name" value="HOLLIDAY JUNCTION BRANCH MIGRATION COMPLEX SUBUNIT RUVB"/>
    <property type="match status" value="1"/>
</dbReference>
<keyword evidence="8" id="KW-0234">DNA repair</keyword>
<dbReference type="Gene3D" id="1.10.8.60">
    <property type="match status" value="1"/>
</dbReference>
<keyword evidence="2" id="KW-0547">Nucleotide-binding</keyword>
<dbReference type="InterPro" id="IPR004605">
    <property type="entry name" value="DNA_helicase_Holl-junc_RuvB"/>
</dbReference>
<evidence type="ECO:0000256" key="6">
    <source>
        <dbReference type="ARBA" id="ARBA00023125"/>
    </source>
</evidence>
<evidence type="ECO:0000256" key="3">
    <source>
        <dbReference type="ARBA" id="ARBA00022763"/>
    </source>
</evidence>
<dbReference type="PANTHER" id="PTHR42848">
    <property type="match status" value="1"/>
</dbReference>
<name>A0A644XBV2_9ZZZZ</name>
<dbReference type="AlphaFoldDB" id="A0A644XBV2"/>
<dbReference type="Gene3D" id="1.10.10.10">
    <property type="entry name" value="Winged helix-like DNA-binding domain superfamily/Winged helix DNA-binding domain"/>
    <property type="match status" value="1"/>
</dbReference>
<proteinExistence type="inferred from homology"/>
<keyword evidence="3" id="KW-0227">DNA damage</keyword>
<dbReference type="InterPro" id="IPR008823">
    <property type="entry name" value="RuvB_wg_C"/>
</dbReference>
<reference evidence="10" key="1">
    <citation type="submission" date="2019-08" db="EMBL/GenBank/DDBJ databases">
        <authorList>
            <person name="Kucharzyk K."/>
            <person name="Murdoch R.W."/>
            <person name="Higgins S."/>
            <person name="Loffler F."/>
        </authorList>
    </citation>
    <scope>NUCLEOTIDE SEQUENCE</scope>
</reference>
<dbReference type="GO" id="GO:0009378">
    <property type="term" value="F:four-way junction helicase activity"/>
    <property type="evidence" value="ECO:0007669"/>
    <property type="project" value="InterPro"/>
</dbReference>
<dbReference type="InterPro" id="IPR036388">
    <property type="entry name" value="WH-like_DNA-bd_sf"/>
</dbReference>
<keyword evidence="10" id="KW-0347">Helicase</keyword>
<keyword evidence="4 10" id="KW-0378">Hydrolase</keyword>
<evidence type="ECO:0000259" key="9">
    <source>
        <dbReference type="SMART" id="SM00382"/>
    </source>
</evidence>
<dbReference type="EC" id="3.6.4.12" evidence="10"/>
<dbReference type="GO" id="GO:0016787">
    <property type="term" value="F:hydrolase activity"/>
    <property type="evidence" value="ECO:0007669"/>
    <property type="project" value="UniProtKB-KW"/>
</dbReference>
<dbReference type="Pfam" id="PF17864">
    <property type="entry name" value="AAA_lid_4"/>
    <property type="match status" value="1"/>
</dbReference>
<dbReference type="InterPro" id="IPR008824">
    <property type="entry name" value="RuvB-like_N"/>
</dbReference>
<evidence type="ECO:0000256" key="8">
    <source>
        <dbReference type="ARBA" id="ARBA00023204"/>
    </source>
</evidence>
<keyword evidence="5" id="KW-0067">ATP-binding</keyword>
<dbReference type="NCBIfam" id="NF000868">
    <property type="entry name" value="PRK00080.1"/>
    <property type="match status" value="1"/>
</dbReference>
<protein>
    <submittedName>
        <fullName evidence="10">Holliday junction ATP-dependent DNA helicase RuvB</fullName>
        <ecNumber evidence="10">3.6.4.12</ecNumber>
    </submittedName>
</protein>
<evidence type="ECO:0000256" key="1">
    <source>
        <dbReference type="ARBA" id="ARBA00022490"/>
    </source>
</evidence>